<name>A0A8H6CL17_9LECA</name>
<sequence length="393" mass="42756">MAVENHNANPIIVEPTASPDSGTPPRLLNPSLNTSSSSNSFESSRPQSRGSSATSASESSSPVPSHEPSNLRPQTPSDVEPLPPSATLTPNQSPRSRNLSATPLPKRAEEFDSAVQTGNEAWSAELAVSLGQTNIAFFARSSFEMDEVDTQAALWLSLHRVPVPRSQHRLSKYIHAGNRHHYDTRIGSVDVNIGLAKCKITSGRKTVTGQGILETHKPEDHHDLGQPRKRSRASLDQDSLVKDTVPFQSTNSSSATLTSGRRESPVSLKNRSSGENHKGLIELQINGNTKAFFKMETGELLHLTHWKRQHSNDSDSSSDSDNPNSIERKDVGETVSGASVLAKGRAAKDKWTEELQLDYEKWHDKHSHAKPQAGDCCAGLVTNKLPTGKPQII</sequence>
<evidence type="ECO:0000313" key="3">
    <source>
        <dbReference type="Proteomes" id="UP000593566"/>
    </source>
</evidence>
<dbReference type="GeneID" id="59337904"/>
<comment type="caution">
    <text evidence="2">The sequence shown here is derived from an EMBL/GenBank/DDBJ whole genome shotgun (WGS) entry which is preliminary data.</text>
</comment>
<feature type="compositionally biased region" description="Low complexity" evidence="1">
    <location>
        <begin position="25"/>
        <end position="68"/>
    </location>
</feature>
<accession>A0A8H6CL17</accession>
<reference evidence="2 3" key="1">
    <citation type="journal article" date="2020" name="Genomics">
        <title>Complete, high-quality genomes from long-read metagenomic sequencing of two wolf lichen thalli reveals enigmatic genome architecture.</title>
        <authorList>
            <person name="McKenzie S.K."/>
            <person name="Walston R.F."/>
            <person name="Allen J.L."/>
        </authorList>
    </citation>
    <scope>NUCLEOTIDE SEQUENCE [LARGE SCALE GENOMIC DNA]</scope>
    <source>
        <strain evidence="2">WasteWater1</strain>
    </source>
</reference>
<keyword evidence="3" id="KW-1185">Reference proteome</keyword>
<evidence type="ECO:0000313" key="2">
    <source>
        <dbReference type="EMBL" id="KAF6225509.1"/>
    </source>
</evidence>
<feature type="compositionally biased region" description="Polar residues" evidence="1">
    <location>
        <begin position="246"/>
        <end position="259"/>
    </location>
</feature>
<protein>
    <submittedName>
        <fullName evidence="2">Uncharacterized protein</fullName>
    </submittedName>
</protein>
<feature type="compositionally biased region" description="Basic and acidic residues" evidence="1">
    <location>
        <begin position="214"/>
        <end position="226"/>
    </location>
</feature>
<feature type="region of interest" description="Disordered" evidence="1">
    <location>
        <begin position="308"/>
        <end position="347"/>
    </location>
</feature>
<gene>
    <name evidence="2" type="ORF">HO133_009509</name>
</gene>
<dbReference type="RefSeq" id="XP_037154218.1">
    <property type="nucleotide sequence ID" value="XM_037300370.1"/>
</dbReference>
<feature type="region of interest" description="Disordered" evidence="1">
    <location>
        <begin position="209"/>
        <end position="275"/>
    </location>
</feature>
<feature type="compositionally biased region" description="Low complexity" evidence="1">
    <location>
        <begin position="314"/>
        <end position="325"/>
    </location>
</feature>
<dbReference type="Proteomes" id="UP000593566">
    <property type="component" value="Unassembled WGS sequence"/>
</dbReference>
<proteinExistence type="predicted"/>
<feature type="region of interest" description="Disordered" evidence="1">
    <location>
        <begin position="1"/>
        <end position="105"/>
    </location>
</feature>
<evidence type="ECO:0000256" key="1">
    <source>
        <dbReference type="SAM" id="MobiDB-lite"/>
    </source>
</evidence>
<dbReference type="AlphaFoldDB" id="A0A8H6CL17"/>
<organism evidence="2 3">
    <name type="scientific">Letharia lupina</name>
    <dbReference type="NCBI Taxonomy" id="560253"/>
    <lineage>
        <taxon>Eukaryota</taxon>
        <taxon>Fungi</taxon>
        <taxon>Dikarya</taxon>
        <taxon>Ascomycota</taxon>
        <taxon>Pezizomycotina</taxon>
        <taxon>Lecanoromycetes</taxon>
        <taxon>OSLEUM clade</taxon>
        <taxon>Lecanoromycetidae</taxon>
        <taxon>Lecanorales</taxon>
        <taxon>Lecanorineae</taxon>
        <taxon>Parmeliaceae</taxon>
        <taxon>Letharia</taxon>
    </lineage>
</organism>
<feature type="compositionally biased region" description="Polar residues" evidence="1">
    <location>
        <begin position="86"/>
        <end position="101"/>
    </location>
</feature>
<dbReference type="EMBL" id="JACCJB010000007">
    <property type="protein sequence ID" value="KAF6225509.1"/>
    <property type="molecule type" value="Genomic_DNA"/>
</dbReference>